<dbReference type="EMBL" id="JBDPGJ010000001">
    <property type="protein sequence ID" value="MEX0404075.1"/>
    <property type="molecule type" value="Genomic_DNA"/>
</dbReference>
<name>A0ABV3SEL9_9HYPH</name>
<dbReference type="InterPro" id="IPR032710">
    <property type="entry name" value="NTF2-like_dom_sf"/>
</dbReference>
<reference evidence="2 3" key="1">
    <citation type="submission" date="2024-05" db="EMBL/GenBank/DDBJ databases">
        <authorList>
            <person name="Jiang F."/>
        </authorList>
    </citation>
    <scope>NUCLEOTIDE SEQUENCE [LARGE SCALE GENOMIC DNA]</scope>
    <source>
        <strain evidence="2 3">LZ166</strain>
    </source>
</reference>
<evidence type="ECO:0000259" key="1">
    <source>
        <dbReference type="Pfam" id="PF13577"/>
    </source>
</evidence>
<sequence length="188" mass="21443">MPDQSSVEDPLRWLADKDAIRDAMYRYARGVDRLDPDLIRSAYHSDAHDDHGSYKGDVDGLIEWIMRRHASIDQSMHLIANTLIEFLSNDVAVMESYVIVPQSYPAEARETIRAWVGEEELNKGERLAVVMYARMIDRFERRAGEWKIANRVVVIEEVDAKRVPVRNGPPVSVAHVRGPGDPLYGMLK</sequence>
<dbReference type="Gene3D" id="3.10.450.50">
    <property type="match status" value="1"/>
</dbReference>
<accession>A0ABV3SEL9</accession>
<keyword evidence="3" id="KW-1185">Reference proteome</keyword>
<gene>
    <name evidence="2" type="ORF">ABGN05_00200</name>
</gene>
<dbReference type="RefSeq" id="WP_367951982.1">
    <property type="nucleotide sequence ID" value="NZ_JBDPGJ010000001.1"/>
</dbReference>
<protein>
    <submittedName>
        <fullName evidence="2">Nuclear transport factor 2 family protein</fullName>
    </submittedName>
</protein>
<evidence type="ECO:0000313" key="3">
    <source>
        <dbReference type="Proteomes" id="UP001556692"/>
    </source>
</evidence>
<dbReference type="CDD" id="cd00531">
    <property type="entry name" value="NTF2_like"/>
    <property type="match status" value="1"/>
</dbReference>
<feature type="domain" description="SnoaL-like" evidence="1">
    <location>
        <begin position="14"/>
        <end position="151"/>
    </location>
</feature>
<dbReference type="Proteomes" id="UP001556692">
    <property type="component" value="Unassembled WGS sequence"/>
</dbReference>
<proteinExistence type="predicted"/>
<evidence type="ECO:0000313" key="2">
    <source>
        <dbReference type="EMBL" id="MEX0404075.1"/>
    </source>
</evidence>
<comment type="caution">
    <text evidence="2">The sequence shown here is derived from an EMBL/GenBank/DDBJ whole genome shotgun (WGS) entry which is preliminary data.</text>
</comment>
<organism evidence="2 3">
    <name type="scientific">Aquibium pacificus</name>
    <dbReference type="NCBI Taxonomy" id="3153579"/>
    <lineage>
        <taxon>Bacteria</taxon>
        <taxon>Pseudomonadati</taxon>
        <taxon>Pseudomonadota</taxon>
        <taxon>Alphaproteobacteria</taxon>
        <taxon>Hyphomicrobiales</taxon>
        <taxon>Phyllobacteriaceae</taxon>
        <taxon>Aquibium</taxon>
    </lineage>
</organism>
<dbReference type="SUPFAM" id="SSF54427">
    <property type="entry name" value="NTF2-like"/>
    <property type="match status" value="1"/>
</dbReference>
<dbReference type="InterPro" id="IPR037401">
    <property type="entry name" value="SnoaL-like"/>
</dbReference>
<dbReference type="Pfam" id="PF13577">
    <property type="entry name" value="SnoaL_4"/>
    <property type="match status" value="1"/>
</dbReference>